<dbReference type="RefSeq" id="WP_025774029.1">
    <property type="nucleotide sequence ID" value="NZ_DF238840.1"/>
</dbReference>
<accession>A0A0S6UFV1</accession>
<dbReference type="AlphaFoldDB" id="A0A0S6UFV1"/>
<dbReference type="InterPro" id="IPR007462">
    <property type="entry name" value="COV1-like"/>
</dbReference>
<keyword evidence="1" id="KW-0472">Membrane</keyword>
<evidence type="ECO:0000313" key="2">
    <source>
        <dbReference type="EMBL" id="GAF26326.1"/>
    </source>
</evidence>
<dbReference type="EMBL" id="DF238840">
    <property type="protein sequence ID" value="GAF26326.1"/>
    <property type="molecule type" value="Genomic_DNA"/>
</dbReference>
<feature type="transmembrane region" description="Helical" evidence="1">
    <location>
        <begin position="7"/>
        <end position="32"/>
    </location>
</feature>
<evidence type="ECO:0000256" key="1">
    <source>
        <dbReference type="SAM" id="Phobius"/>
    </source>
</evidence>
<gene>
    <name evidence="2" type="ORF">MTY_1665</name>
</gene>
<name>A0A0S6UFV1_NEOTH</name>
<dbReference type="Pfam" id="PF04367">
    <property type="entry name" value="DUF502"/>
    <property type="match status" value="1"/>
</dbReference>
<feature type="transmembrane region" description="Helical" evidence="1">
    <location>
        <begin position="52"/>
        <end position="76"/>
    </location>
</feature>
<protein>
    <submittedName>
        <fullName evidence="2">Uncharacterized conserved protein</fullName>
    </submittedName>
</protein>
<dbReference type="Proteomes" id="UP000063718">
    <property type="component" value="Unassembled WGS sequence"/>
</dbReference>
<dbReference type="PANTHER" id="PTHR31876:SF26">
    <property type="entry name" value="PROTEIN LIKE COV 2"/>
    <property type="match status" value="1"/>
</dbReference>
<organism evidence="2">
    <name type="scientific">Moorella thermoacetica Y72</name>
    <dbReference type="NCBI Taxonomy" id="1325331"/>
    <lineage>
        <taxon>Bacteria</taxon>
        <taxon>Bacillati</taxon>
        <taxon>Bacillota</taxon>
        <taxon>Clostridia</taxon>
        <taxon>Neomoorellales</taxon>
        <taxon>Neomoorellaceae</taxon>
        <taxon>Neomoorella</taxon>
    </lineage>
</organism>
<keyword evidence="1" id="KW-0812">Transmembrane</keyword>
<dbReference type="PANTHER" id="PTHR31876">
    <property type="entry name" value="COV-LIKE PROTEIN 1"/>
    <property type="match status" value="1"/>
</dbReference>
<keyword evidence="1" id="KW-1133">Transmembrane helix</keyword>
<reference evidence="2" key="1">
    <citation type="journal article" date="2014" name="Gene">
        <title>Genome-guided analysis of transformation efficiency and carbon dioxide assimilation by Moorella thermoacetica Y72.</title>
        <authorList>
            <person name="Tsukahara K."/>
            <person name="Kita A."/>
            <person name="Nakashimada Y."/>
            <person name="Hoshino T."/>
            <person name="Murakami K."/>
        </authorList>
    </citation>
    <scope>NUCLEOTIDE SEQUENCE [LARGE SCALE GENOMIC DNA]</scope>
    <source>
        <strain evidence="2">Y72</strain>
    </source>
</reference>
<sequence length="229" mass="25070">MRRLRRFFLTGIIVTMPAAATIYALWLVFSFLDQLAGQAVGLFLGRRVPGLGLALTLAAVLIAGFLATNFIGRFFLNLWDEVMYRIPLVNSIYRTVKQLVEAIWRDDKKAFQHVVMVEYPRRGIYSLGFLTGPAPAEASMRAASDLVNVFVPTTPNPTSGFLLLVPREEVIPLEMPVEDGLKLIISAGVVGPAGRTASGGAGWGRLLQGLTANGTIKNPGWRRNRDTAE</sequence>
<proteinExistence type="predicted"/>